<dbReference type="InterPro" id="IPR002219">
    <property type="entry name" value="PKC_DAG/PE"/>
</dbReference>
<dbReference type="Proteomes" id="UP000593564">
    <property type="component" value="Unassembled WGS sequence"/>
</dbReference>
<evidence type="ECO:0000259" key="5">
    <source>
        <dbReference type="PROSITE" id="PS50081"/>
    </source>
</evidence>
<protein>
    <recommendedName>
        <fullName evidence="5">Phorbol-ester/DAG-type domain-containing protein</fullName>
    </recommendedName>
</protein>
<feature type="region of interest" description="Disordered" evidence="4">
    <location>
        <begin position="153"/>
        <end position="173"/>
    </location>
</feature>
<dbReference type="SUPFAM" id="SSF57889">
    <property type="entry name" value="Cysteine-rich domain"/>
    <property type="match status" value="5"/>
</dbReference>
<dbReference type="Pfam" id="PF03107">
    <property type="entry name" value="C1_2"/>
    <property type="match status" value="2"/>
</dbReference>
<dbReference type="InterPro" id="IPR046349">
    <property type="entry name" value="C1-like_sf"/>
</dbReference>
<evidence type="ECO:0000256" key="2">
    <source>
        <dbReference type="ARBA" id="ARBA00022737"/>
    </source>
</evidence>
<evidence type="ECO:0000256" key="3">
    <source>
        <dbReference type="ARBA" id="ARBA00022833"/>
    </source>
</evidence>
<dbReference type="PANTHER" id="PTHR46288:SF27">
    <property type="entry name" value="CYSTEINE_HISTIDINE-RICH C1 DOMAIN FAMILY PROTEIN"/>
    <property type="match status" value="1"/>
</dbReference>
<dbReference type="CDD" id="cd20805">
    <property type="entry name" value="C1_DGK_rpt2"/>
    <property type="match status" value="1"/>
</dbReference>
<dbReference type="PANTHER" id="PTHR46288">
    <property type="entry name" value="PHORBOL-ESTER/DAG-TYPE DOMAIN-CONTAINING PROTEIN"/>
    <property type="match status" value="1"/>
</dbReference>
<name>A0A7J7FWX8_CAMSI</name>
<feature type="domain" description="Phorbol-ester/DAG-type" evidence="5">
    <location>
        <begin position="422"/>
        <end position="475"/>
    </location>
</feature>
<proteinExistence type="predicted"/>
<keyword evidence="7" id="KW-1185">Reference proteome</keyword>
<dbReference type="InterPro" id="IPR004146">
    <property type="entry name" value="DC1"/>
</dbReference>
<accession>A0A7J7FWX8</accession>
<keyword evidence="1" id="KW-0479">Metal-binding</keyword>
<dbReference type="AlphaFoldDB" id="A0A7J7FWX8"/>
<evidence type="ECO:0000313" key="6">
    <source>
        <dbReference type="EMBL" id="KAF5932148.1"/>
    </source>
</evidence>
<dbReference type="GO" id="GO:0046872">
    <property type="term" value="F:metal ion binding"/>
    <property type="evidence" value="ECO:0007669"/>
    <property type="project" value="UniProtKB-KW"/>
</dbReference>
<organism evidence="6 7">
    <name type="scientific">Camellia sinensis</name>
    <name type="common">Tea plant</name>
    <name type="synonym">Thea sinensis</name>
    <dbReference type="NCBI Taxonomy" id="4442"/>
    <lineage>
        <taxon>Eukaryota</taxon>
        <taxon>Viridiplantae</taxon>
        <taxon>Streptophyta</taxon>
        <taxon>Embryophyta</taxon>
        <taxon>Tracheophyta</taxon>
        <taxon>Spermatophyta</taxon>
        <taxon>Magnoliopsida</taxon>
        <taxon>eudicotyledons</taxon>
        <taxon>Gunneridae</taxon>
        <taxon>Pentapetalae</taxon>
        <taxon>asterids</taxon>
        <taxon>Ericales</taxon>
        <taxon>Theaceae</taxon>
        <taxon>Camellia</taxon>
    </lineage>
</organism>
<reference evidence="7" key="1">
    <citation type="journal article" date="2020" name="Nat. Commun.">
        <title>Genome assembly of wild tea tree DASZ reveals pedigree and selection history of tea varieties.</title>
        <authorList>
            <person name="Zhang W."/>
            <person name="Zhang Y."/>
            <person name="Qiu H."/>
            <person name="Guo Y."/>
            <person name="Wan H."/>
            <person name="Zhang X."/>
            <person name="Scossa F."/>
            <person name="Alseekh S."/>
            <person name="Zhang Q."/>
            <person name="Wang P."/>
            <person name="Xu L."/>
            <person name="Schmidt M.H."/>
            <person name="Jia X."/>
            <person name="Li D."/>
            <person name="Zhu A."/>
            <person name="Guo F."/>
            <person name="Chen W."/>
            <person name="Ni D."/>
            <person name="Usadel B."/>
            <person name="Fernie A.R."/>
            <person name="Wen W."/>
        </authorList>
    </citation>
    <scope>NUCLEOTIDE SEQUENCE [LARGE SCALE GENOMIC DNA]</scope>
    <source>
        <strain evidence="7">cv. G240</strain>
    </source>
</reference>
<comment type="caution">
    <text evidence="6">The sequence shown here is derived from an EMBL/GenBank/DDBJ whole genome shotgun (WGS) entry which is preliminary data.</text>
</comment>
<feature type="compositionally biased region" description="Low complexity" evidence="4">
    <location>
        <begin position="153"/>
        <end position="162"/>
    </location>
</feature>
<reference evidence="6 7" key="2">
    <citation type="submission" date="2020-07" db="EMBL/GenBank/DDBJ databases">
        <title>Genome assembly of wild tea tree DASZ reveals pedigree and selection history of tea varieties.</title>
        <authorList>
            <person name="Zhang W."/>
        </authorList>
    </citation>
    <scope>NUCLEOTIDE SEQUENCE [LARGE SCALE GENOMIC DNA]</scope>
    <source>
        <strain evidence="7">cv. G240</strain>
        <tissue evidence="6">Leaf</tissue>
    </source>
</reference>
<evidence type="ECO:0000313" key="7">
    <source>
        <dbReference type="Proteomes" id="UP000593564"/>
    </source>
</evidence>
<dbReference type="EMBL" id="JACBKZ010000014">
    <property type="protein sequence ID" value="KAF5932148.1"/>
    <property type="molecule type" value="Genomic_DNA"/>
</dbReference>
<keyword evidence="2" id="KW-0677">Repeat</keyword>
<gene>
    <name evidence="6" type="ORF">HYC85_028319</name>
</gene>
<keyword evidence="3" id="KW-0862">Zinc</keyword>
<sequence length="892" mass="102413">MLTTKNRREMATANGIIEHFRRKHRLDLREEASPTARCEVCRQHGDEDDILGSLYRCTDGCKIVIHKSCSAIPPVLFCKPQQQPPVLICKKKQQQQEHHNHFHPQHPLFLAYFDCTGCYACGSFFPLNVMAYICLELECSFQIHVRCSFLTPTSSSSSTSKTIEAQARDDHHHHPHPLILCDPPPKIYTYYCSCCCLPFNEQTPVYVCLEECKALLHKSCAELPSKLHHPLHPLHPLTLFVPSRNPEQPDFNEIWACWACHRHRSFVYHCFDCKFYLDAACATYLRPTTTAAAAAAENNEEEDQDQDHRQFTHSHPLILCHNKQHFPIPCCACDLPLGDSAYLCPTCHILIHESCAQMPREIKHPLHPPHPLNLVDDGHSFETCEGCLSNIHSDFAYVCSHCEFNLDVRCAFSKPTTMMSKIHHHPLAFFNETPRLMEKLICNACDKPCYNPCFRCAWCELNLHVHCIPTLPPTVKSRFHRHPLTLVKFPIKDHPDEDDNAEFYCDDCEKHRWLPEPSYYCCECHYVAHPHYVASEIMRIVEEEWSEEESHKRASEVEEPSSQILEEFLDSFKGDETKEAQGVFEDYNRASQRGAQGVFEDYNRARQRGAQGAFEDYNRARQRGVQGAFEDYMRARQRGVFKDYDRESQIGSTKYRLYLGEVTTQVMKMLVSKNKITKMPWENWNSTSKLIKVNNYMILENLASILKALFGKYGDFIGKSGLSPKVKMLYIMTVCDAIDSMCNTKVVDITANVLVSWFHSFMLGQYAGFEIEFAFDRLKRVVRAHFGLQANNIPIDPNCVRLFVEIAKQGDPPTSAAIHSKEELAVIEQDGGTNELNEMVVSSMKLTIIKLDEEIREVEKIVKEKHALRIMWEECFKDAVALLGEMAGTSLC</sequence>
<dbReference type="PROSITE" id="PS50081">
    <property type="entry name" value="ZF_DAG_PE_2"/>
    <property type="match status" value="1"/>
</dbReference>
<evidence type="ECO:0000256" key="1">
    <source>
        <dbReference type="ARBA" id="ARBA00022723"/>
    </source>
</evidence>
<evidence type="ECO:0000256" key="4">
    <source>
        <dbReference type="SAM" id="MobiDB-lite"/>
    </source>
</evidence>